<accession>A0A2P5ALL0</accession>
<feature type="non-terminal residue" evidence="1">
    <location>
        <position position="1"/>
    </location>
</feature>
<keyword evidence="2" id="KW-1185">Reference proteome</keyword>
<reference evidence="2" key="1">
    <citation type="submission" date="2016-06" db="EMBL/GenBank/DDBJ databases">
        <title>Parallel loss of symbiosis genes in relatives of nitrogen-fixing non-legume Parasponia.</title>
        <authorList>
            <person name="Van Velzen R."/>
            <person name="Holmer R."/>
            <person name="Bu F."/>
            <person name="Rutten L."/>
            <person name="Van Zeijl A."/>
            <person name="Liu W."/>
            <person name="Santuari L."/>
            <person name="Cao Q."/>
            <person name="Sharma T."/>
            <person name="Shen D."/>
            <person name="Roswanjaya Y."/>
            <person name="Wardhani T."/>
            <person name="Kalhor M.S."/>
            <person name="Jansen J."/>
            <person name="Van den Hoogen J."/>
            <person name="Gungor B."/>
            <person name="Hartog M."/>
            <person name="Hontelez J."/>
            <person name="Verver J."/>
            <person name="Yang W.-C."/>
            <person name="Schijlen E."/>
            <person name="Repin R."/>
            <person name="Schilthuizen M."/>
            <person name="Schranz E."/>
            <person name="Heidstra R."/>
            <person name="Miyata K."/>
            <person name="Fedorova E."/>
            <person name="Kohlen W."/>
            <person name="Bisseling T."/>
            <person name="Smit S."/>
            <person name="Geurts R."/>
        </authorList>
    </citation>
    <scope>NUCLEOTIDE SEQUENCE [LARGE SCALE GENOMIC DNA]</scope>
    <source>
        <strain evidence="2">cv. WU1-14</strain>
    </source>
</reference>
<evidence type="ECO:0000313" key="1">
    <source>
        <dbReference type="EMBL" id="PON37412.1"/>
    </source>
</evidence>
<organism evidence="1 2">
    <name type="scientific">Parasponia andersonii</name>
    <name type="common">Sponia andersonii</name>
    <dbReference type="NCBI Taxonomy" id="3476"/>
    <lineage>
        <taxon>Eukaryota</taxon>
        <taxon>Viridiplantae</taxon>
        <taxon>Streptophyta</taxon>
        <taxon>Embryophyta</taxon>
        <taxon>Tracheophyta</taxon>
        <taxon>Spermatophyta</taxon>
        <taxon>Magnoliopsida</taxon>
        <taxon>eudicotyledons</taxon>
        <taxon>Gunneridae</taxon>
        <taxon>Pentapetalae</taxon>
        <taxon>rosids</taxon>
        <taxon>fabids</taxon>
        <taxon>Rosales</taxon>
        <taxon>Cannabaceae</taxon>
        <taxon>Parasponia</taxon>
    </lineage>
</organism>
<name>A0A2P5ALL0_PARAD</name>
<evidence type="ECO:0000313" key="2">
    <source>
        <dbReference type="Proteomes" id="UP000237105"/>
    </source>
</evidence>
<dbReference type="Proteomes" id="UP000237105">
    <property type="component" value="Unassembled WGS sequence"/>
</dbReference>
<dbReference type="EMBL" id="JXTB01000531">
    <property type="protein sequence ID" value="PON37412.1"/>
    <property type="molecule type" value="Genomic_DNA"/>
</dbReference>
<sequence length="54" mass="6091">VRRRAGGRKTSPEAEFLRGYCDFVRRRNEAGPVALASSSIDLRQGRCIIRAGWQ</sequence>
<proteinExistence type="predicted"/>
<dbReference type="AlphaFoldDB" id="A0A2P5ALL0"/>
<comment type="caution">
    <text evidence="1">The sequence shown here is derived from an EMBL/GenBank/DDBJ whole genome shotgun (WGS) entry which is preliminary data.</text>
</comment>
<gene>
    <name evidence="1" type="ORF">PanWU01x14_320420</name>
</gene>
<protein>
    <submittedName>
        <fullName evidence="1">Uncharacterized protein</fullName>
    </submittedName>
</protein>